<name>A0A3R1BV89_SALET</name>
<accession>A0A3R1BV89</accession>
<organism evidence="1">
    <name type="scientific">Salmonella enterica I</name>
    <dbReference type="NCBI Taxonomy" id="59201"/>
    <lineage>
        <taxon>Bacteria</taxon>
        <taxon>Pseudomonadati</taxon>
        <taxon>Pseudomonadota</taxon>
        <taxon>Gammaproteobacteria</taxon>
        <taxon>Enterobacterales</taxon>
        <taxon>Enterobacteriaceae</taxon>
        <taxon>Salmonella</taxon>
    </lineage>
</organism>
<sequence length="97" mass="11838">MWIIQMFSHGENDQMEEYVADAIIDIVDYCKKDNRQDPLHKMAHYDALKEEVEDIRKVYFIYKKTTRDEIMNNLDLTVSYLRHDKEPDLKKIKELWQ</sequence>
<dbReference type="EMBL" id="RVVJ01000022">
    <property type="protein sequence ID" value="MML55113.1"/>
    <property type="molecule type" value="Genomic_DNA"/>
</dbReference>
<dbReference type="Proteomes" id="UP000885348">
    <property type="component" value="Unassembled WGS sequence"/>
</dbReference>
<dbReference type="AlphaFoldDB" id="A0A3R1BV89"/>
<proteinExistence type="predicted"/>
<evidence type="ECO:0000313" key="1">
    <source>
        <dbReference type="EMBL" id="MML55113.1"/>
    </source>
</evidence>
<reference evidence="1" key="1">
    <citation type="submission" date="2018-09" db="EMBL/GenBank/DDBJ databases">
        <authorList>
            <person name="Ashton P.M."/>
            <person name="Dallman T."/>
            <person name="Nair S."/>
            <person name="De Pinna E."/>
            <person name="Peters T."/>
            <person name="Grant K."/>
        </authorList>
    </citation>
    <scope>NUCLEOTIDE SEQUENCE [LARGE SCALE GENOMIC DNA]</scope>
    <source>
        <strain evidence="1">598938</strain>
    </source>
</reference>
<protein>
    <submittedName>
        <fullName evidence="1">Uncharacterized protein</fullName>
    </submittedName>
</protein>
<comment type="caution">
    <text evidence="1">The sequence shown here is derived from an EMBL/GenBank/DDBJ whole genome shotgun (WGS) entry which is preliminary data.</text>
</comment>
<gene>
    <name evidence="1" type="ORF">D7N80_17755</name>
</gene>